<dbReference type="Pfam" id="PF02537">
    <property type="entry name" value="CRCB"/>
    <property type="match status" value="1"/>
</dbReference>
<evidence type="ECO:0000313" key="15">
    <source>
        <dbReference type="EMBL" id="MBW7573847.1"/>
    </source>
</evidence>
<keyword evidence="2 14" id="KW-0813">Transport</keyword>
<comment type="catalytic activity">
    <reaction evidence="12">
        <text>fluoride(in) = fluoride(out)</text>
        <dbReference type="Rhea" id="RHEA:76159"/>
        <dbReference type="ChEBI" id="CHEBI:17051"/>
    </reaction>
    <physiologicalReaction direction="left-to-right" evidence="12">
        <dbReference type="Rhea" id="RHEA:76160"/>
    </physiologicalReaction>
</comment>
<keyword evidence="6 14" id="KW-1133">Transmembrane helix</keyword>
<evidence type="ECO:0000256" key="6">
    <source>
        <dbReference type="ARBA" id="ARBA00022989"/>
    </source>
</evidence>
<keyword evidence="16" id="KW-1185">Reference proteome</keyword>
<comment type="caution">
    <text evidence="14">Lacks conserved residue(s) required for the propagation of feature annotation.</text>
</comment>
<dbReference type="InterPro" id="IPR003691">
    <property type="entry name" value="FluC"/>
</dbReference>
<comment type="caution">
    <text evidence="15">The sequence shown here is derived from an EMBL/GenBank/DDBJ whole genome shotgun (WGS) entry which is preliminary data.</text>
</comment>
<dbReference type="RefSeq" id="WP_219966253.1">
    <property type="nucleotide sequence ID" value="NZ_JAGFNZ010000006.1"/>
</dbReference>
<evidence type="ECO:0000256" key="2">
    <source>
        <dbReference type="ARBA" id="ARBA00022448"/>
    </source>
</evidence>
<evidence type="ECO:0000256" key="12">
    <source>
        <dbReference type="ARBA" id="ARBA00035585"/>
    </source>
</evidence>
<evidence type="ECO:0000256" key="4">
    <source>
        <dbReference type="ARBA" id="ARBA00022692"/>
    </source>
</evidence>
<comment type="subcellular location">
    <subcellularLocation>
        <location evidence="1 14">Cell membrane</location>
        <topology evidence="1 14">Multi-pass membrane protein</topology>
    </subcellularLocation>
</comment>
<reference evidence="15 16" key="1">
    <citation type="submission" date="2021-03" db="EMBL/GenBank/DDBJ databases">
        <title>Caproiciproducens sp. nov. isolated from feces of cow.</title>
        <authorList>
            <person name="Choi J.-Y."/>
        </authorList>
    </citation>
    <scope>NUCLEOTIDE SEQUENCE [LARGE SCALE GENOMIC DNA]</scope>
    <source>
        <strain evidence="15 16">AGMB10547</strain>
    </source>
</reference>
<keyword evidence="4 14" id="KW-0812">Transmembrane</keyword>
<evidence type="ECO:0000256" key="3">
    <source>
        <dbReference type="ARBA" id="ARBA00022475"/>
    </source>
</evidence>
<evidence type="ECO:0000256" key="11">
    <source>
        <dbReference type="ARBA" id="ARBA00035120"/>
    </source>
</evidence>
<protein>
    <recommendedName>
        <fullName evidence="14">Fluoride-specific ion channel FluC</fullName>
    </recommendedName>
</protein>
<evidence type="ECO:0000256" key="7">
    <source>
        <dbReference type="ARBA" id="ARBA00023053"/>
    </source>
</evidence>
<keyword evidence="9 14" id="KW-0472">Membrane</keyword>
<keyword evidence="10 14" id="KW-0407">Ion channel</keyword>
<dbReference type="EMBL" id="JAGFNZ010000006">
    <property type="protein sequence ID" value="MBW7573847.1"/>
    <property type="molecule type" value="Genomic_DNA"/>
</dbReference>
<keyword evidence="5 14" id="KW-0479">Metal-binding</keyword>
<dbReference type="NCBIfam" id="TIGR00494">
    <property type="entry name" value="crcB"/>
    <property type="match status" value="1"/>
</dbReference>
<dbReference type="Proteomes" id="UP000719942">
    <property type="component" value="Unassembled WGS sequence"/>
</dbReference>
<feature type="binding site" evidence="14">
    <location>
        <position position="72"/>
    </location>
    <ligand>
        <name>Na(+)</name>
        <dbReference type="ChEBI" id="CHEBI:29101"/>
        <note>structural</note>
    </ligand>
</feature>
<keyword evidence="7 14" id="KW-0915">Sodium</keyword>
<dbReference type="PANTHER" id="PTHR28259:SF16">
    <property type="entry name" value="FLUORIDE-SPECIFIC ION CHANNEL FLUC 2"/>
    <property type="match status" value="1"/>
</dbReference>
<gene>
    <name evidence="14 15" type="primary">crcB</name>
    <name evidence="14" type="synonym">fluC</name>
    <name evidence="15" type="ORF">J5W02_13610</name>
</gene>
<evidence type="ECO:0000256" key="14">
    <source>
        <dbReference type="HAMAP-Rule" id="MF_00454"/>
    </source>
</evidence>
<sequence>MSWFFLCIGGACGAVTRYKIGEFLLRHAKDGFPLGALCINVSGAMLLGVISGLDFTGSPYLLMGDGFCGAFTTFSTFSVESVKLLKSGNIKKSTLFIGASVILGLTLFLSGYTAGKLFTGAW</sequence>
<evidence type="ECO:0000313" key="16">
    <source>
        <dbReference type="Proteomes" id="UP000719942"/>
    </source>
</evidence>
<comment type="function">
    <text evidence="13 14">Fluoride-specific ion channel. Important for reducing fluoride concentration in the cell, thus reducing its toxicity.</text>
</comment>
<name>A0ABS7DRC2_9FIRM</name>
<evidence type="ECO:0000256" key="13">
    <source>
        <dbReference type="ARBA" id="ARBA00049940"/>
    </source>
</evidence>
<feature type="binding site" evidence="14">
    <location>
        <position position="69"/>
    </location>
    <ligand>
        <name>Na(+)</name>
        <dbReference type="ChEBI" id="CHEBI:29101"/>
        <note>structural</note>
    </ligand>
</feature>
<keyword evidence="3 14" id="KW-1003">Cell membrane</keyword>
<evidence type="ECO:0000256" key="1">
    <source>
        <dbReference type="ARBA" id="ARBA00004651"/>
    </source>
</evidence>
<organism evidence="15 16">
    <name type="scientific">Caproiciproducens faecalis</name>
    <dbReference type="NCBI Taxonomy" id="2820301"/>
    <lineage>
        <taxon>Bacteria</taxon>
        <taxon>Bacillati</taxon>
        <taxon>Bacillota</taxon>
        <taxon>Clostridia</taxon>
        <taxon>Eubacteriales</taxon>
        <taxon>Acutalibacteraceae</taxon>
        <taxon>Caproiciproducens</taxon>
    </lineage>
</organism>
<evidence type="ECO:0000256" key="8">
    <source>
        <dbReference type="ARBA" id="ARBA00023065"/>
    </source>
</evidence>
<comment type="similarity">
    <text evidence="11 14">Belongs to the fluoride channel Fluc/FEX (TC 1.A.43) family.</text>
</comment>
<accession>A0ABS7DRC2</accession>
<feature type="transmembrane region" description="Helical" evidence="14">
    <location>
        <begin position="93"/>
        <end position="114"/>
    </location>
</feature>
<comment type="activity regulation">
    <text evidence="14">Na(+) is not transported, but it plays an essential structural role and its presence is essential for fluoride channel function.</text>
</comment>
<dbReference type="PANTHER" id="PTHR28259">
    <property type="entry name" value="FLUORIDE EXPORT PROTEIN 1-RELATED"/>
    <property type="match status" value="1"/>
</dbReference>
<proteinExistence type="inferred from homology"/>
<feature type="transmembrane region" description="Helical" evidence="14">
    <location>
        <begin position="33"/>
        <end position="53"/>
    </location>
</feature>
<evidence type="ECO:0000256" key="9">
    <source>
        <dbReference type="ARBA" id="ARBA00023136"/>
    </source>
</evidence>
<evidence type="ECO:0000256" key="5">
    <source>
        <dbReference type="ARBA" id="ARBA00022723"/>
    </source>
</evidence>
<keyword evidence="8 14" id="KW-0406">Ion transport</keyword>
<evidence type="ECO:0000256" key="10">
    <source>
        <dbReference type="ARBA" id="ARBA00023303"/>
    </source>
</evidence>
<dbReference type="HAMAP" id="MF_00454">
    <property type="entry name" value="FluC"/>
    <property type="match status" value="1"/>
</dbReference>